<organism evidence="2">
    <name type="scientific">Ixodes ricinus</name>
    <name type="common">Common tick</name>
    <name type="synonym">Acarus ricinus</name>
    <dbReference type="NCBI Taxonomy" id="34613"/>
    <lineage>
        <taxon>Eukaryota</taxon>
        <taxon>Metazoa</taxon>
        <taxon>Ecdysozoa</taxon>
        <taxon>Arthropoda</taxon>
        <taxon>Chelicerata</taxon>
        <taxon>Arachnida</taxon>
        <taxon>Acari</taxon>
        <taxon>Parasitiformes</taxon>
        <taxon>Ixodida</taxon>
        <taxon>Ixodoidea</taxon>
        <taxon>Ixodidae</taxon>
        <taxon>Ixodinae</taxon>
        <taxon>Ixodes</taxon>
    </lineage>
</organism>
<evidence type="ECO:0000256" key="1">
    <source>
        <dbReference type="SAM" id="MobiDB-lite"/>
    </source>
</evidence>
<evidence type="ECO:0000313" key="2">
    <source>
        <dbReference type="EMBL" id="MXU98514.1"/>
    </source>
</evidence>
<feature type="compositionally biased region" description="Low complexity" evidence="1">
    <location>
        <begin position="16"/>
        <end position="45"/>
    </location>
</feature>
<accession>A0A6B0V9Q6</accession>
<feature type="region of interest" description="Disordered" evidence="1">
    <location>
        <begin position="16"/>
        <end position="115"/>
    </location>
</feature>
<proteinExistence type="predicted"/>
<reference evidence="2" key="1">
    <citation type="submission" date="2019-12" db="EMBL/GenBank/DDBJ databases">
        <title>An insight into the sialome of adult female Ixodes ricinus ticks feeding for 6 days.</title>
        <authorList>
            <person name="Perner J."/>
            <person name="Ribeiro J.M.C."/>
        </authorList>
    </citation>
    <scope>NUCLEOTIDE SEQUENCE</scope>
    <source>
        <strain evidence="2">Semi-engorged</strain>
        <tissue evidence="2">Salivary glands</tissue>
    </source>
</reference>
<name>A0A6B0V9Q6_IXORI</name>
<feature type="compositionally biased region" description="Gly residues" evidence="1">
    <location>
        <begin position="103"/>
        <end position="115"/>
    </location>
</feature>
<feature type="compositionally biased region" description="Basic and acidic residues" evidence="1">
    <location>
        <begin position="47"/>
        <end position="65"/>
    </location>
</feature>
<protein>
    <submittedName>
        <fullName evidence="2">Uncharacterized protein</fullName>
    </submittedName>
</protein>
<dbReference type="EMBL" id="GIFC01016431">
    <property type="protein sequence ID" value="MXU98514.1"/>
    <property type="molecule type" value="Transcribed_RNA"/>
</dbReference>
<sequence length="340" mass="34552">MGALLGAGAACLSGAVRCSSRTGSRTGSARGSPLPSRASRGSRLSRTLRDSRTSRASRTSRESRAPRTSRGSLASRTSRPGGRGSTSTVRWKAGAAERSGATGIAGAGRGAGGRGAGGSFCRAISSGVEKSTCRILGLHRGQRRLCNASLALAASSSVVYVTKHLDLILSIQNSESTVSPNSNSSCFSWFRVKGRTRLRTNRVRVFGFLAGLGSFRTLSSLALLESGALSASAWMGFRSETGCPSSTTGLASLGCTTGAATACTLAGGSSEVLASSASSPLSGAGLSAEATGSSGTEARDSSFILLATGSRSGIRSFSALVEMLTEGPTTTLVEPHRLLR</sequence>
<dbReference type="AlphaFoldDB" id="A0A6B0V9Q6"/>